<evidence type="ECO:0000313" key="3">
    <source>
        <dbReference type="Proteomes" id="UP001152484"/>
    </source>
</evidence>
<name>A0A9P0YZP3_CUSEU</name>
<feature type="coiled-coil region" evidence="1">
    <location>
        <begin position="74"/>
        <end position="155"/>
    </location>
</feature>
<evidence type="ECO:0000313" key="2">
    <source>
        <dbReference type="EMBL" id="CAH9083382.1"/>
    </source>
</evidence>
<proteinExistence type="predicted"/>
<comment type="caution">
    <text evidence="2">The sequence shown here is derived from an EMBL/GenBank/DDBJ whole genome shotgun (WGS) entry which is preliminary data.</text>
</comment>
<evidence type="ECO:0000256" key="1">
    <source>
        <dbReference type="SAM" id="Coils"/>
    </source>
</evidence>
<accession>A0A9P0YZP3</accession>
<reference evidence="2" key="1">
    <citation type="submission" date="2022-07" db="EMBL/GenBank/DDBJ databases">
        <authorList>
            <person name="Macas J."/>
            <person name="Novak P."/>
            <person name="Neumann P."/>
        </authorList>
    </citation>
    <scope>NUCLEOTIDE SEQUENCE</scope>
</reference>
<gene>
    <name evidence="2" type="ORF">CEURO_LOCUS8558</name>
</gene>
<dbReference type="Proteomes" id="UP001152484">
    <property type="component" value="Unassembled WGS sequence"/>
</dbReference>
<keyword evidence="3" id="KW-1185">Reference proteome</keyword>
<dbReference type="OrthoDB" id="1322385at2759"/>
<protein>
    <submittedName>
        <fullName evidence="2">Uncharacterized protein</fullName>
    </submittedName>
</protein>
<dbReference type="EMBL" id="CAMAPE010000017">
    <property type="protein sequence ID" value="CAH9083382.1"/>
    <property type="molecule type" value="Genomic_DNA"/>
</dbReference>
<sequence>MGEVALPRENIQFSLIKGTAIVHGTVDPKEFLRGATPSLDKAALSRLEDDTLDSKILRASLTACIGLGEQICRVEELRLQKAEQDETLKRLVKDNAAAVRDMARLEETLRQTEQKLEAARVEARAEAEKTAAEVAKKAAEEAEAAKEEAVAKARECNTPIFHAQKYI</sequence>
<organism evidence="2 3">
    <name type="scientific">Cuscuta europaea</name>
    <name type="common">European dodder</name>
    <dbReference type="NCBI Taxonomy" id="41803"/>
    <lineage>
        <taxon>Eukaryota</taxon>
        <taxon>Viridiplantae</taxon>
        <taxon>Streptophyta</taxon>
        <taxon>Embryophyta</taxon>
        <taxon>Tracheophyta</taxon>
        <taxon>Spermatophyta</taxon>
        <taxon>Magnoliopsida</taxon>
        <taxon>eudicotyledons</taxon>
        <taxon>Gunneridae</taxon>
        <taxon>Pentapetalae</taxon>
        <taxon>asterids</taxon>
        <taxon>lamiids</taxon>
        <taxon>Solanales</taxon>
        <taxon>Convolvulaceae</taxon>
        <taxon>Cuscuteae</taxon>
        <taxon>Cuscuta</taxon>
        <taxon>Cuscuta subgen. Cuscuta</taxon>
    </lineage>
</organism>
<keyword evidence="1" id="KW-0175">Coiled coil</keyword>
<dbReference type="AlphaFoldDB" id="A0A9P0YZP3"/>